<evidence type="ECO:0000256" key="2">
    <source>
        <dbReference type="SAM" id="MobiDB-lite"/>
    </source>
</evidence>
<sequence>MSEIARHWRVLAGGIGACAAGVAGVLGVTSTASAQPTIPQPTVPIPATVTQTVTVAPNAAATVPAAATPAVPVVPPRPVSTITPATSGTLAEFFASKGVAMEPQSSRDFRALNIVLPKPRGWEHIPDPNVPDAFAVLADRVGGNGLYSSNAQVTVYKLVGQFDPKEAISHGFVDSQKLPAWRSTDASLADFGGMPSSVIEGTYRENNMTLNTSRRHVIATAGPDSYLVSLSVTTSVDQVVAAANATEAIVNGFKVSVPGPPAPVMPLPGTTALPQPAAAPPQAPNVPAVASPPQLLGLQG</sequence>
<organism evidence="4 5">
    <name type="scientific">Mycolicibacterium iranicum</name>
    <name type="common">Mycobacterium iranicum</name>
    <dbReference type="NCBI Taxonomy" id="912594"/>
    <lineage>
        <taxon>Bacteria</taxon>
        <taxon>Bacillati</taxon>
        <taxon>Actinomycetota</taxon>
        <taxon>Actinomycetes</taxon>
        <taxon>Mycobacteriales</taxon>
        <taxon>Mycobacteriaceae</taxon>
        <taxon>Mycolicibacterium</taxon>
    </lineage>
</organism>
<evidence type="ECO:0008006" key="6">
    <source>
        <dbReference type="Google" id="ProtNLM"/>
    </source>
</evidence>
<dbReference type="RefSeq" id="WP_085174353.1">
    <property type="nucleotide sequence ID" value="NZ_LQPC01000028.1"/>
</dbReference>
<feature type="signal peptide" evidence="3">
    <location>
        <begin position="1"/>
        <end position="34"/>
    </location>
</feature>
<dbReference type="EMBL" id="LQPC01000028">
    <property type="protein sequence ID" value="ORV88653.1"/>
    <property type="molecule type" value="Genomic_DNA"/>
</dbReference>
<accession>A0A1X1WQ44</accession>
<feature type="chain" id="PRO_5010863296" description="Lipoprotein LpqN" evidence="3">
    <location>
        <begin position="35"/>
        <end position="300"/>
    </location>
</feature>
<dbReference type="InterPro" id="IPR019674">
    <property type="entry name" value="Lipoprotein_LpqN/LpqT-like"/>
</dbReference>
<evidence type="ECO:0000313" key="5">
    <source>
        <dbReference type="Proteomes" id="UP000193622"/>
    </source>
</evidence>
<protein>
    <recommendedName>
        <fullName evidence="6">Lipoprotein LpqN</fullName>
    </recommendedName>
</protein>
<evidence type="ECO:0000256" key="3">
    <source>
        <dbReference type="SAM" id="SignalP"/>
    </source>
</evidence>
<reference evidence="4 5" key="1">
    <citation type="submission" date="2016-01" db="EMBL/GenBank/DDBJ databases">
        <title>The new phylogeny of the genus Mycobacterium.</title>
        <authorList>
            <person name="Tarcisio F."/>
            <person name="Conor M."/>
            <person name="Antonella G."/>
            <person name="Elisabetta G."/>
            <person name="Giulia F.S."/>
            <person name="Sara T."/>
            <person name="Anna F."/>
            <person name="Clotilde B."/>
            <person name="Roberto B."/>
            <person name="Veronica D.S."/>
            <person name="Fabio R."/>
            <person name="Monica P."/>
            <person name="Olivier J."/>
            <person name="Enrico T."/>
            <person name="Nicola S."/>
        </authorList>
    </citation>
    <scope>NUCLEOTIDE SEQUENCE [LARGE SCALE GENOMIC DNA]</scope>
    <source>
        <strain evidence="4 5">DSM 45541</strain>
    </source>
</reference>
<comment type="caution">
    <text evidence="4">The sequence shown here is derived from an EMBL/GenBank/DDBJ whole genome shotgun (WGS) entry which is preliminary data.</text>
</comment>
<feature type="compositionally biased region" description="Low complexity" evidence="2">
    <location>
        <begin position="267"/>
        <end position="276"/>
    </location>
</feature>
<proteinExistence type="predicted"/>
<evidence type="ECO:0000313" key="4">
    <source>
        <dbReference type="EMBL" id="ORV88653.1"/>
    </source>
</evidence>
<name>A0A1X1WQ44_MYCIR</name>
<feature type="region of interest" description="Disordered" evidence="2">
    <location>
        <begin position="266"/>
        <end position="300"/>
    </location>
</feature>
<keyword evidence="1 3" id="KW-0732">Signal</keyword>
<dbReference type="Proteomes" id="UP000193622">
    <property type="component" value="Unassembled WGS sequence"/>
</dbReference>
<dbReference type="Gene3D" id="3.40.1000.10">
    <property type="entry name" value="Mog1/PsbP, alpha/beta/alpha sandwich"/>
    <property type="match status" value="1"/>
</dbReference>
<gene>
    <name evidence="4" type="ORF">AWC12_12195</name>
</gene>
<dbReference type="AlphaFoldDB" id="A0A1X1WQ44"/>
<dbReference type="Pfam" id="PF10738">
    <property type="entry name" value="Lpp-LpqN"/>
    <property type="match status" value="1"/>
</dbReference>
<evidence type="ECO:0000256" key="1">
    <source>
        <dbReference type="ARBA" id="ARBA00022729"/>
    </source>
</evidence>